<dbReference type="EMBL" id="JADKFW010000010">
    <property type="protein sequence ID" value="MBK9718312.1"/>
    <property type="molecule type" value="Genomic_DNA"/>
</dbReference>
<evidence type="ECO:0000313" key="2">
    <source>
        <dbReference type="EMBL" id="MBK9718312.1"/>
    </source>
</evidence>
<dbReference type="Pfam" id="PF12867">
    <property type="entry name" value="DinB_2"/>
    <property type="match status" value="1"/>
</dbReference>
<dbReference type="InterPro" id="IPR024775">
    <property type="entry name" value="DinB-like"/>
</dbReference>
<evidence type="ECO:0000313" key="3">
    <source>
        <dbReference type="Proteomes" id="UP000808349"/>
    </source>
</evidence>
<comment type="caution">
    <text evidence="2">The sequence shown here is derived from an EMBL/GenBank/DDBJ whole genome shotgun (WGS) entry which is preliminary data.</text>
</comment>
<protein>
    <submittedName>
        <fullName evidence="2">DinB family protein</fullName>
    </submittedName>
</protein>
<evidence type="ECO:0000259" key="1">
    <source>
        <dbReference type="Pfam" id="PF12867"/>
    </source>
</evidence>
<proteinExistence type="predicted"/>
<accession>A0A9D7SAY6</accession>
<organism evidence="2 3">
    <name type="scientific">Candidatus Defluviibacterium haderslevense</name>
    <dbReference type="NCBI Taxonomy" id="2981993"/>
    <lineage>
        <taxon>Bacteria</taxon>
        <taxon>Pseudomonadati</taxon>
        <taxon>Bacteroidota</taxon>
        <taxon>Saprospiria</taxon>
        <taxon>Saprospirales</taxon>
        <taxon>Saprospiraceae</taxon>
        <taxon>Candidatus Defluviibacterium</taxon>
    </lineage>
</organism>
<reference evidence="2 3" key="1">
    <citation type="submission" date="2020-10" db="EMBL/GenBank/DDBJ databases">
        <title>Connecting structure to function with the recovery of over 1000 high-quality activated sludge metagenome-assembled genomes encoding full-length rRNA genes using long-read sequencing.</title>
        <authorList>
            <person name="Singleton C.M."/>
            <person name="Petriglieri F."/>
            <person name="Kristensen J.M."/>
            <person name="Kirkegaard R.H."/>
            <person name="Michaelsen T.Y."/>
            <person name="Andersen M.H."/>
            <person name="Karst S.M."/>
            <person name="Dueholm M.S."/>
            <person name="Nielsen P.H."/>
            <person name="Albertsen M."/>
        </authorList>
    </citation>
    <scope>NUCLEOTIDE SEQUENCE [LARGE SCALE GENOMIC DNA]</scope>
    <source>
        <strain evidence="2">Ribe_18-Q3-R11-54_BAT3C.373</strain>
    </source>
</reference>
<name>A0A9D7SAY6_9BACT</name>
<dbReference type="Gene3D" id="1.20.120.450">
    <property type="entry name" value="dinb family like domain"/>
    <property type="match status" value="1"/>
</dbReference>
<gene>
    <name evidence="2" type="ORF">IPO85_12540</name>
</gene>
<dbReference type="InterPro" id="IPR034660">
    <property type="entry name" value="DinB/YfiT-like"/>
</dbReference>
<dbReference type="SUPFAM" id="SSF109854">
    <property type="entry name" value="DinB/YfiT-like putative metalloenzymes"/>
    <property type="match status" value="1"/>
</dbReference>
<sequence>MKRSQLPALPEYFDRYINMTDDVELLDAIQKSIDELDTIPIQKWRALGDKVYAPGKWTINEIIQHLIDAERIFSYRVLAFSRGETQKMPSFDEDEYAKASNANNRTLESLIDELKIVHFSLYTLFHSFTPAMLEIMGQGFKGSYSIASIGFMLPGHQRWHFKLIEERYMPLL</sequence>
<dbReference type="AlphaFoldDB" id="A0A9D7SAY6"/>
<feature type="domain" description="DinB-like" evidence="1">
    <location>
        <begin position="40"/>
        <end position="163"/>
    </location>
</feature>
<dbReference type="Proteomes" id="UP000808349">
    <property type="component" value="Unassembled WGS sequence"/>
</dbReference>